<keyword evidence="1" id="KW-1133">Transmembrane helix</keyword>
<dbReference type="Proteomes" id="UP001528850">
    <property type="component" value="Unassembled WGS sequence"/>
</dbReference>
<name>A0ABT6BCB0_9GAMM</name>
<keyword evidence="3" id="KW-1185">Reference proteome</keyword>
<sequence>MHNDGTNTSRLEVAALVERLARQADALDATRRETAEHHQRTVQSVPAALRHALERTLNQVASDATQAVRAGLSQPLADVGAKAAEHQRLMRSSTDAMIHTQRALMASLRKVHWVTGTVFAILLATIAVGGYLIWHYTQVIAQHQVDADLLRAYHQADVRLCGKHLCARVDRTDKRYGDYLPIKRQ</sequence>
<keyword evidence="1" id="KW-0472">Membrane</keyword>
<protein>
    <recommendedName>
        <fullName evidence="4">Relaxation protein</fullName>
    </recommendedName>
</protein>
<evidence type="ECO:0000313" key="3">
    <source>
        <dbReference type="Proteomes" id="UP001528850"/>
    </source>
</evidence>
<reference evidence="2 3" key="1">
    <citation type="journal article" date="2024" name="Curr. Microbiol.">
        <title>Luteibacter sahnii sp. nov., A Novel Yellow-Colored Xanthomonadin Pigment Producing Probiotic Bacterium from Healthy Rice Seed Microbiome.</title>
        <authorList>
            <person name="Jaiswal G."/>
            <person name="Rana R."/>
            <person name="Nayak P.K."/>
            <person name="Chouhan R."/>
            <person name="Gandhi S.G."/>
            <person name="Patel H.K."/>
            <person name="Patil P.B."/>
        </authorList>
    </citation>
    <scope>NUCLEOTIDE SEQUENCE [LARGE SCALE GENOMIC DNA]</scope>
    <source>
        <strain evidence="2 3">PPL201</strain>
    </source>
</reference>
<evidence type="ECO:0008006" key="4">
    <source>
        <dbReference type="Google" id="ProtNLM"/>
    </source>
</evidence>
<accession>A0ABT6BCB0</accession>
<comment type="caution">
    <text evidence="2">The sequence shown here is derived from an EMBL/GenBank/DDBJ whole genome shotgun (WGS) entry which is preliminary data.</text>
</comment>
<evidence type="ECO:0000313" key="2">
    <source>
        <dbReference type="EMBL" id="MDF4025774.1"/>
    </source>
</evidence>
<organism evidence="2 3">
    <name type="scientific">Luteibacter sahnii</name>
    <dbReference type="NCBI Taxonomy" id="3021977"/>
    <lineage>
        <taxon>Bacteria</taxon>
        <taxon>Pseudomonadati</taxon>
        <taxon>Pseudomonadota</taxon>
        <taxon>Gammaproteobacteria</taxon>
        <taxon>Lysobacterales</taxon>
        <taxon>Rhodanobacteraceae</taxon>
        <taxon>Luteibacter</taxon>
    </lineage>
</organism>
<feature type="transmembrane region" description="Helical" evidence="1">
    <location>
        <begin position="111"/>
        <end position="134"/>
    </location>
</feature>
<keyword evidence="1" id="KW-0812">Transmembrane</keyword>
<dbReference type="RefSeq" id="WP_320552760.1">
    <property type="nucleotide sequence ID" value="NZ_JAQLOK010000013.1"/>
</dbReference>
<dbReference type="EMBL" id="JARJJS010000003">
    <property type="protein sequence ID" value="MDF4025774.1"/>
    <property type="molecule type" value="Genomic_DNA"/>
</dbReference>
<gene>
    <name evidence="2" type="ORF">P3W24_12430</name>
</gene>
<evidence type="ECO:0000256" key="1">
    <source>
        <dbReference type="SAM" id="Phobius"/>
    </source>
</evidence>
<proteinExistence type="predicted"/>